<reference evidence="1" key="1">
    <citation type="journal article" date="2020" name="J Insects Food Feed">
        <title>The yellow mealworm (Tenebrio molitor) genome: a resource for the emerging insects as food and feed industry.</title>
        <authorList>
            <person name="Eriksson T."/>
            <person name="Andere A."/>
            <person name="Kelstrup H."/>
            <person name="Emery V."/>
            <person name="Picard C."/>
        </authorList>
    </citation>
    <scope>NUCLEOTIDE SEQUENCE</scope>
    <source>
        <strain evidence="1">Stoneville</strain>
        <tissue evidence="1">Whole head</tissue>
    </source>
</reference>
<gene>
    <name evidence="1" type="ORF">GEV33_003684</name>
</gene>
<accession>A0A8J6HR42</accession>
<proteinExistence type="predicted"/>
<evidence type="ECO:0000313" key="1">
    <source>
        <dbReference type="EMBL" id="KAH0819107.1"/>
    </source>
</evidence>
<name>A0A8J6HR42_TENMO</name>
<comment type="caution">
    <text evidence="1">The sequence shown here is derived from an EMBL/GenBank/DDBJ whole genome shotgun (WGS) entry which is preliminary data.</text>
</comment>
<dbReference type="EMBL" id="JABDTM020015526">
    <property type="protein sequence ID" value="KAH0819107.1"/>
    <property type="molecule type" value="Genomic_DNA"/>
</dbReference>
<evidence type="ECO:0000313" key="2">
    <source>
        <dbReference type="Proteomes" id="UP000719412"/>
    </source>
</evidence>
<protein>
    <submittedName>
        <fullName evidence="1">Uncharacterized protein</fullName>
    </submittedName>
</protein>
<organism evidence="1 2">
    <name type="scientific">Tenebrio molitor</name>
    <name type="common">Yellow mealworm beetle</name>
    <dbReference type="NCBI Taxonomy" id="7067"/>
    <lineage>
        <taxon>Eukaryota</taxon>
        <taxon>Metazoa</taxon>
        <taxon>Ecdysozoa</taxon>
        <taxon>Arthropoda</taxon>
        <taxon>Hexapoda</taxon>
        <taxon>Insecta</taxon>
        <taxon>Pterygota</taxon>
        <taxon>Neoptera</taxon>
        <taxon>Endopterygota</taxon>
        <taxon>Coleoptera</taxon>
        <taxon>Polyphaga</taxon>
        <taxon>Cucujiformia</taxon>
        <taxon>Tenebrionidae</taxon>
        <taxon>Tenebrio</taxon>
    </lineage>
</organism>
<dbReference type="AlphaFoldDB" id="A0A8J6HR42"/>
<keyword evidence="2" id="KW-1185">Reference proteome</keyword>
<reference evidence="1" key="2">
    <citation type="submission" date="2021-08" db="EMBL/GenBank/DDBJ databases">
        <authorList>
            <person name="Eriksson T."/>
        </authorList>
    </citation>
    <scope>NUCLEOTIDE SEQUENCE</scope>
    <source>
        <strain evidence="1">Stoneville</strain>
        <tissue evidence="1">Whole head</tissue>
    </source>
</reference>
<dbReference type="Proteomes" id="UP000719412">
    <property type="component" value="Unassembled WGS sequence"/>
</dbReference>
<sequence length="379" mass="42506">MGVAFRGNKSEDLTTDTYTRRCTVAAVEISDRKDLNTLYKFRNLISVNRIFMKDYKIVKTKNWRQQAHSHGFNALNESPPQASNHRDKRLQPPEMECRGVRHHQTRHYRSTGERHDLSDLLLTVNWVDFKVFCVPNTPRSAIQRLQLALTEVPIHSQETNCTGRYLSLIASHDSTKIIGRPVGFHVQTNLPPEIYKVVEDNPLPGIPSWRSPVKATTATPDGPFGAPSLFPFPVAIKPRLDNLISYVVEDNTLPGIPSWRSPEKTATATTDGPFGAPPLFPFPVGESENAEIAAAPDIRLCAKCILAEPLPSHVMLPLCLVHTSERNGEPNQSREHFGERATCARAFQRTMQQARVHFGDPSVVGILANHQRKLREHVA</sequence>